<dbReference type="CDD" id="cd02869">
    <property type="entry name" value="PseudoU_synth_RluA_like"/>
    <property type="match status" value="1"/>
</dbReference>
<dbReference type="SUPFAM" id="SSF55120">
    <property type="entry name" value="Pseudouridine synthase"/>
    <property type="match status" value="1"/>
</dbReference>
<evidence type="ECO:0000259" key="1">
    <source>
        <dbReference type="Pfam" id="PF00849"/>
    </source>
</evidence>
<gene>
    <name evidence="2" type="ORF">MNBD_PLANCTO03-1383</name>
</gene>
<proteinExistence type="predicted"/>
<dbReference type="PANTHER" id="PTHR21600:SF89">
    <property type="entry name" value="RIBOSOMAL LARGE SUBUNIT PSEUDOURIDINE SYNTHASE A"/>
    <property type="match status" value="1"/>
</dbReference>
<evidence type="ECO:0000313" key="2">
    <source>
        <dbReference type="EMBL" id="VAX36570.1"/>
    </source>
</evidence>
<dbReference type="InterPro" id="IPR020103">
    <property type="entry name" value="PsdUridine_synth_cat_dom_sf"/>
</dbReference>
<dbReference type="GO" id="GO:0003723">
    <property type="term" value="F:RNA binding"/>
    <property type="evidence" value="ECO:0007669"/>
    <property type="project" value="InterPro"/>
</dbReference>
<accession>A0A3B1DNM8</accession>
<dbReference type="PROSITE" id="PS01129">
    <property type="entry name" value="PSI_RLU"/>
    <property type="match status" value="1"/>
</dbReference>
<keyword evidence="2" id="KW-0413">Isomerase</keyword>
<protein>
    <submittedName>
        <fullName evidence="2">Ribosomal large subunit pseudouridine(746) synthase @ tRNA pseudouridine(32) synthase</fullName>
        <ecNumber evidence="2">5.4.99.28</ecNumber>
        <ecNumber evidence="2">5.4.99.29</ecNumber>
    </submittedName>
</protein>
<dbReference type="GO" id="GO:0160151">
    <property type="term" value="F:tRNA pseudouridine(32) synthase activity"/>
    <property type="evidence" value="ECO:0007669"/>
    <property type="project" value="UniProtKB-EC"/>
</dbReference>
<organism evidence="2">
    <name type="scientific">hydrothermal vent metagenome</name>
    <dbReference type="NCBI Taxonomy" id="652676"/>
    <lineage>
        <taxon>unclassified sequences</taxon>
        <taxon>metagenomes</taxon>
        <taxon>ecological metagenomes</taxon>
    </lineage>
</organism>
<dbReference type="InterPro" id="IPR050188">
    <property type="entry name" value="RluA_PseudoU_synthase"/>
</dbReference>
<dbReference type="GO" id="GO:0000455">
    <property type="term" value="P:enzyme-directed rRNA pseudouridine synthesis"/>
    <property type="evidence" value="ECO:0007669"/>
    <property type="project" value="TreeGrafter"/>
</dbReference>
<sequence>MVTETSETAEEFPVDRLAKGPADAVRVLGRGQRWVVVEKPVGLLSVPGRGPDKADCVRVRIEAMFPEATGSMTVHRLDMDTSGLMVFALSKKAHAKLSRQFEHRKTGKSYTALLAGDVEGEEGEVNLPLIVDWPNRPRQHVNYERGKPAQTLWRVIGREQGHDSGYEGALTRVEFRPVTGRTHQLRVHAATPRDQGGIGAAILGDTLYGDPESAPRMMLHAAKLSFWEPFLGDWRKFSSEAPF</sequence>
<dbReference type="InterPro" id="IPR006224">
    <property type="entry name" value="PsdUridine_synth_RluA-like_CS"/>
</dbReference>
<dbReference type="EMBL" id="UOGK01000070">
    <property type="protein sequence ID" value="VAX36570.1"/>
    <property type="molecule type" value="Genomic_DNA"/>
</dbReference>
<dbReference type="EC" id="5.4.99.29" evidence="2"/>
<reference evidence="2" key="1">
    <citation type="submission" date="2018-06" db="EMBL/GenBank/DDBJ databases">
        <authorList>
            <person name="Zhirakovskaya E."/>
        </authorList>
    </citation>
    <scope>NUCLEOTIDE SEQUENCE</scope>
</reference>
<feature type="domain" description="Pseudouridine synthase RsuA/RluA-like" evidence="1">
    <location>
        <begin position="34"/>
        <end position="190"/>
    </location>
</feature>
<dbReference type="Gene3D" id="3.30.2350.10">
    <property type="entry name" value="Pseudouridine synthase"/>
    <property type="match status" value="1"/>
</dbReference>
<dbReference type="PANTHER" id="PTHR21600">
    <property type="entry name" value="MITOCHONDRIAL RNA PSEUDOURIDINE SYNTHASE"/>
    <property type="match status" value="1"/>
</dbReference>
<dbReference type="EC" id="5.4.99.28" evidence="2"/>
<dbReference type="InterPro" id="IPR006145">
    <property type="entry name" value="PsdUridine_synth_RsuA/RluA"/>
</dbReference>
<dbReference type="AlphaFoldDB" id="A0A3B1DNM8"/>
<dbReference type="Pfam" id="PF00849">
    <property type="entry name" value="PseudoU_synth_2"/>
    <property type="match status" value="1"/>
</dbReference>
<dbReference type="GO" id="GO:0160142">
    <property type="term" value="F:23S rRNA pseudouridine(746) synthase activity"/>
    <property type="evidence" value="ECO:0007669"/>
    <property type="project" value="UniProtKB-EC"/>
</dbReference>
<name>A0A3B1DNM8_9ZZZZ</name>